<reference evidence="10 11" key="1">
    <citation type="submission" date="2024-08" db="EMBL/GenBank/DDBJ databases">
        <authorList>
            <person name="Cucini C."/>
            <person name="Frati F."/>
        </authorList>
    </citation>
    <scope>NUCLEOTIDE SEQUENCE [LARGE SCALE GENOMIC DNA]</scope>
</reference>
<comment type="caution">
    <text evidence="10">The sequence shown here is derived from an EMBL/GenBank/DDBJ whole genome shotgun (WGS) entry which is preliminary data.</text>
</comment>
<protein>
    <recommendedName>
        <fullName evidence="9">Prenyltransferase alpha-alpha toroid domain-containing protein</fullName>
    </recommendedName>
</protein>
<feature type="region of interest" description="Disordered" evidence="8">
    <location>
        <begin position="1"/>
        <end position="25"/>
    </location>
</feature>
<dbReference type="Pfam" id="PF00432">
    <property type="entry name" value="Prenyltrans"/>
    <property type="match status" value="1"/>
</dbReference>
<evidence type="ECO:0000256" key="8">
    <source>
        <dbReference type="SAM" id="MobiDB-lite"/>
    </source>
</evidence>
<feature type="domain" description="Prenyltransferase alpha-alpha toroid" evidence="9">
    <location>
        <begin position="43"/>
        <end position="369"/>
    </location>
</feature>
<dbReference type="InterPro" id="IPR008930">
    <property type="entry name" value="Terpenoid_cyclase/PrenylTrfase"/>
</dbReference>
<comment type="cofactor">
    <cofactor evidence="1">
        <name>Zn(2+)</name>
        <dbReference type="ChEBI" id="CHEBI:29105"/>
    </cofactor>
</comment>
<keyword evidence="4" id="KW-0808">Transferase</keyword>
<feature type="compositionally biased region" description="Low complexity" evidence="8">
    <location>
        <begin position="1"/>
        <end position="19"/>
    </location>
</feature>
<accession>A0ABP1Q2W5</accession>
<sequence>MATGKSASCSTAEESSSKSQTRTNSKNNEMEIFFNRKWRVELLKPYHVRYCRHVLLSRLSSGYEEADTQRMTLLHFGITSMDILNSTESALKREERENIINWIYHLQIKEPADRSGFQGSSTFMFKSLSYVQNGGLPPAQLFSSHITMTYAALVSLLTLGDDLHRIDRKNILSGVAALQNSDGSFQASLGCSEKDMRFVYCAVCTCYMLNDFSHVNVPKLIEFIKSSFTFEGSFSSGYGVEGHAAYTFCAVASLFLMDRFEESFSENEMEHLRRWCLMRQEYGFSGRPNKAEDTCYSYWVVATLTLLDSVHMFHHPRNVEFLLGNQNPICGGIGKCDNEHVDPLHTFMGLAGLALVQYEGLNPINPMLTMSEKAVMHMRKLHLRWKGQEYC</sequence>
<comment type="similarity">
    <text evidence="2">Belongs to the protein prenyltransferase subunit beta family.</text>
</comment>
<dbReference type="EMBL" id="CAXLJM020000020">
    <property type="protein sequence ID" value="CAL8087382.1"/>
    <property type="molecule type" value="Genomic_DNA"/>
</dbReference>
<evidence type="ECO:0000256" key="1">
    <source>
        <dbReference type="ARBA" id="ARBA00001947"/>
    </source>
</evidence>
<evidence type="ECO:0000256" key="5">
    <source>
        <dbReference type="ARBA" id="ARBA00022723"/>
    </source>
</evidence>
<keyword evidence="11" id="KW-1185">Reference proteome</keyword>
<evidence type="ECO:0000313" key="10">
    <source>
        <dbReference type="EMBL" id="CAL8087382.1"/>
    </source>
</evidence>
<dbReference type="Gene3D" id="1.50.10.20">
    <property type="match status" value="1"/>
</dbReference>
<dbReference type="PANTHER" id="PTHR11774:SF4">
    <property type="entry name" value="GERANYLGERANYL TRANSFERASE TYPE-1 SUBUNIT BETA"/>
    <property type="match status" value="1"/>
</dbReference>
<evidence type="ECO:0000259" key="9">
    <source>
        <dbReference type="Pfam" id="PF00432"/>
    </source>
</evidence>
<keyword evidence="6" id="KW-0677">Repeat</keyword>
<dbReference type="Proteomes" id="UP001642540">
    <property type="component" value="Unassembled WGS sequence"/>
</dbReference>
<evidence type="ECO:0000313" key="11">
    <source>
        <dbReference type="Proteomes" id="UP001642540"/>
    </source>
</evidence>
<proteinExistence type="inferred from homology"/>
<gene>
    <name evidence="10" type="ORF">ODALV1_LOCUS6720</name>
</gene>
<dbReference type="SUPFAM" id="SSF48239">
    <property type="entry name" value="Terpenoid cyclases/Protein prenyltransferases"/>
    <property type="match status" value="1"/>
</dbReference>
<dbReference type="InterPro" id="IPR001330">
    <property type="entry name" value="Prenyltrans"/>
</dbReference>
<dbReference type="PANTHER" id="PTHR11774">
    <property type="entry name" value="GERANYLGERANYL TRANSFERASE TYPE BETA SUBUNIT"/>
    <property type="match status" value="1"/>
</dbReference>
<dbReference type="InterPro" id="IPR045089">
    <property type="entry name" value="PGGT1B-like"/>
</dbReference>
<evidence type="ECO:0000256" key="6">
    <source>
        <dbReference type="ARBA" id="ARBA00022737"/>
    </source>
</evidence>
<name>A0ABP1Q2W5_9HEXA</name>
<keyword evidence="5" id="KW-0479">Metal-binding</keyword>
<evidence type="ECO:0000256" key="3">
    <source>
        <dbReference type="ARBA" id="ARBA00022602"/>
    </source>
</evidence>
<keyword evidence="7" id="KW-0862">Zinc</keyword>
<evidence type="ECO:0000256" key="7">
    <source>
        <dbReference type="ARBA" id="ARBA00022833"/>
    </source>
</evidence>
<organism evidence="10 11">
    <name type="scientific">Orchesella dallaii</name>
    <dbReference type="NCBI Taxonomy" id="48710"/>
    <lineage>
        <taxon>Eukaryota</taxon>
        <taxon>Metazoa</taxon>
        <taxon>Ecdysozoa</taxon>
        <taxon>Arthropoda</taxon>
        <taxon>Hexapoda</taxon>
        <taxon>Collembola</taxon>
        <taxon>Entomobryomorpha</taxon>
        <taxon>Entomobryoidea</taxon>
        <taxon>Orchesellidae</taxon>
        <taxon>Orchesellinae</taxon>
        <taxon>Orchesella</taxon>
    </lineage>
</organism>
<evidence type="ECO:0000256" key="2">
    <source>
        <dbReference type="ARBA" id="ARBA00010497"/>
    </source>
</evidence>
<keyword evidence="3" id="KW-0637">Prenyltransferase</keyword>
<evidence type="ECO:0000256" key="4">
    <source>
        <dbReference type="ARBA" id="ARBA00022679"/>
    </source>
</evidence>